<name>A0ABP6VGF2_9GAMM</name>
<sequence>MKLNHFNIVRDIAVGSPLLQRLLLLQYAVGGPIPGRYGRQARKQKAVGKTIRSAYGLLLTA</sequence>
<keyword evidence="2" id="KW-1185">Reference proteome</keyword>
<evidence type="ECO:0000313" key="2">
    <source>
        <dbReference type="Proteomes" id="UP001500795"/>
    </source>
</evidence>
<reference evidence="2" key="1">
    <citation type="journal article" date="2019" name="Int. J. Syst. Evol. Microbiol.">
        <title>The Global Catalogue of Microorganisms (GCM) 10K type strain sequencing project: providing services to taxonomists for standard genome sequencing and annotation.</title>
        <authorList>
            <consortium name="The Broad Institute Genomics Platform"/>
            <consortium name="The Broad Institute Genome Sequencing Center for Infectious Disease"/>
            <person name="Wu L."/>
            <person name="Ma J."/>
        </authorList>
    </citation>
    <scope>NUCLEOTIDE SEQUENCE [LARGE SCALE GENOMIC DNA]</scope>
    <source>
        <strain evidence="2">JCM 17110</strain>
    </source>
</reference>
<gene>
    <name evidence="1" type="ORF">GCM10022394_12630</name>
</gene>
<protein>
    <submittedName>
        <fullName evidence="1">Uncharacterized protein</fullName>
    </submittedName>
</protein>
<comment type="caution">
    <text evidence="1">The sequence shown here is derived from an EMBL/GenBank/DDBJ whole genome shotgun (WGS) entry which is preliminary data.</text>
</comment>
<evidence type="ECO:0000313" key="1">
    <source>
        <dbReference type="EMBL" id="GAA3534553.1"/>
    </source>
</evidence>
<proteinExistence type="predicted"/>
<organism evidence="1 2">
    <name type="scientific">Zobellella aerophila</name>
    <dbReference type="NCBI Taxonomy" id="870480"/>
    <lineage>
        <taxon>Bacteria</taxon>
        <taxon>Pseudomonadati</taxon>
        <taxon>Pseudomonadota</taxon>
        <taxon>Gammaproteobacteria</taxon>
        <taxon>Aeromonadales</taxon>
        <taxon>Aeromonadaceae</taxon>
        <taxon>Zobellella</taxon>
    </lineage>
</organism>
<accession>A0ABP6VGF2</accession>
<dbReference type="Proteomes" id="UP001500795">
    <property type="component" value="Unassembled WGS sequence"/>
</dbReference>
<dbReference type="EMBL" id="BAABCX010000001">
    <property type="protein sequence ID" value="GAA3534553.1"/>
    <property type="molecule type" value="Genomic_DNA"/>
</dbReference>